<evidence type="ECO:0000256" key="10">
    <source>
        <dbReference type="SAM" id="Phobius"/>
    </source>
</evidence>
<feature type="transmembrane region" description="Helical" evidence="10">
    <location>
        <begin position="16"/>
        <end position="45"/>
    </location>
</feature>
<dbReference type="Ensembl" id="ENSSHBT00005001438.1">
    <property type="protein sequence ID" value="ENSSHBP00005001191.1"/>
    <property type="gene ID" value="ENSSHBG00005001079.1"/>
</dbReference>
<evidence type="ECO:0000256" key="5">
    <source>
        <dbReference type="ARBA" id="ARBA00023040"/>
    </source>
</evidence>
<dbReference type="Pfam" id="PF00001">
    <property type="entry name" value="7tm_1"/>
    <property type="match status" value="1"/>
</dbReference>
<feature type="region of interest" description="Disordered" evidence="9">
    <location>
        <begin position="75"/>
        <end position="113"/>
    </location>
</feature>
<feature type="domain" description="G-protein coupled receptors family 1 profile" evidence="11">
    <location>
        <begin position="35"/>
        <end position="67"/>
    </location>
</feature>
<keyword evidence="7" id="KW-0675">Receptor</keyword>
<name>A0A672TKH7_STRHB</name>
<dbReference type="GO" id="GO:0005886">
    <property type="term" value="C:plasma membrane"/>
    <property type="evidence" value="ECO:0007669"/>
    <property type="project" value="UniProtKB-SubCell"/>
</dbReference>
<reference evidence="12 13" key="1">
    <citation type="submission" date="2019-11" db="EMBL/GenBank/DDBJ databases">
        <title>Strigops habroptila (kakapo) genome, bStrHab1, primary haplotype, v2.</title>
        <authorList>
            <person name="Jarvis E.D."/>
            <person name="Howard J."/>
            <person name="Rhie A."/>
            <person name="Phillippy A."/>
            <person name="Korlach J."/>
            <person name="Digby A."/>
            <person name="Iorns D."/>
            <person name="Eason D."/>
            <person name="Robertson B."/>
            <person name="Raemaekers T."/>
            <person name="Howe K."/>
            <person name="Lewin H."/>
            <person name="Damas J."/>
            <person name="Hastie A."/>
            <person name="Tracey A."/>
            <person name="Chow W."/>
            <person name="Fedrigo O."/>
        </authorList>
    </citation>
    <scope>NUCLEOTIDE SEQUENCE [LARGE SCALE GENOMIC DNA]</scope>
</reference>
<accession>A0A672TKH7</accession>
<proteinExistence type="predicted"/>
<evidence type="ECO:0000256" key="6">
    <source>
        <dbReference type="ARBA" id="ARBA00023136"/>
    </source>
</evidence>
<feature type="compositionally biased region" description="Basic and acidic residues" evidence="9">
    <location>
        <begin position="100"/>
        <end position="113"/>
    </location>
</feature>
<dbReference type="PRINTS" id="PR00237">
    <property type="entry name" value="GPCRRHODOPSN"/>
</dbReference>
<dbReference type="GO" id="GO:0071880">
    <property type="term" value="P:adenylate cyclase-activating adrenergic receptor signaling pathway"/>
    <property type="evidence" value="ECO:0007669"/>
    <property type="project" value="TreeGrafter"/>
</dbReference>
<keyword evidence="6 10" id="KW-0472">Membrane</keyword>
<dbReference type="InterPro" id="IPR000276">
    <property type="entry name" value="GPCR_Rhodpsn"/>
</dbReference>
<reference evidence="12" key="3">
    <citation type="submission" date="2025-09" db="UniProtKB">
        <authorList>
            <consortium name="Ensembl"/>
        </authorList>
    </citation>
    <scope>IDENTIFICATION</scope>
</reference>
<dbReference type="GO" id="GO:0004930">
    <property type="term" value="F:G protein-coupled receptor activity"/>
    <property type="evidence" value="ECO:0007669"/>
    <property type="project" value="UniProtKB-KW"/>
</dbReference>
<sequence length="113" mass="12163">MADSNHHPRRLCGGPFAAALLAVFIGLMVLATVLGNALVIFAFVVDRSLRTQGNFFFLNLAIADLLVGEFRDAGRGRGQRPAALPASPPSSVRRGLLHPLRADGREETRQGLM</sequence>
<dbReference type="GO" id="GO:0043410">
    <property type="term" value="P:positive regulation of MAPK cascade"/>
    <property type="evidence" value="ECO:0007669"/>
    <property type="project" value="TreeGrafter"/>
</dbReference>
<evidence type="ECO:0000256" key="8">
    <source>
        <dbReference type="ARBA" id="ARBA00023224"/>
    </source>
</evidence>
<keyword evidence="8" id="KW-0807">Transducer</keyword>
<evidence type="ECO:0000256" key="2">
    <source>
        <dbReference type="ARBA" id="ARBA00022475"/>
    </source>
</evidence>
<dbReference type="AlphaFoldDB" id="A0A672TKH7"/>
<evidence type="ECO:0000256" key="3">
    <source>
        <dbReference type="ARBA" id="ARBA00022692"/>
    </source>
</evidence>
<comment type="subcellular location">
    <subcellularLocation>
        <location evidence="1">Cell membrane</location>
        <topology evidence="1">Multi-pass membrane protein</topology>
    </subcellularLocation>
</comment>
<evidence type="ECO:0000259" key="11">
    <source>
        <dbReference type="PROSITE" id="PS50262"/>
    </source>
</evidence>
<dbReference type="PANTHER" id="PTHR24248">
    <property type="entry name" value="ADRENERGIC RECEPTOR-RELATED G-PROTEIN COUPLED RECEPTOR"/>
    <property type="match status" value="1"/>
</dbReference>
<dbReference type="Proteomes" id="UP000472266">
    <property type="component" value="Chromosome 13"/>
</dbReference>
<organism evidence="12 13">
    <name type="scientific">Strigops habroptila</name>
    <name type="common">Kakapo</name>
    <dbReference type="NCBI Taxonomy" id="2489341"/>
    <lineage>
        <taxon>Eukaryota</taxon>
        <taxon>Metazoa</taxon>
        <taxon>Chordata</taxon>
        <taxon>Craniata</taxon>
        <taxon>Vertebrata</taxon>
        <taxon>Euteleostomi</taxon>
        <taxon>Archelosauria</taxon>
        <taxon>Archosauria</taxon>
        <taxon>Dinosauria</taxon>
        <taxon>Saurischia</taxon>
        <taxon>Theropoda</taxon>
        <taxon>Coelurosauria</taxon>
        <taxon>Aves</taxon>
        <taxon>Neognathae</taxon>
        <taxon>Neoaves</taxon>
        <taxon>Telluraves</taxon>
        <taxon>Australaves</taxon>
        <taxon>Psittaciformes</taxon>
        <taxon>Psittacidae</taxon>
        <taxon>Strigops</taxon>
    </lineage>
</organism>
<keyword evidence="2" id="KW-1003">Cell membrane</keyword>
<evidence type="ECO:0000256" key="1">
    <source>
        <dbReference type="ARBA" id="ARBA00004651"/>
    </source>
</evidence>
<feature type="compositionally biased region" description="Low complexity" evidence="9">
    <location>
        <begin position="81"/>
        <end position="91"/>
    </location>
</feature>
<evidence type="ECO:0000256" key="7">
    <source>
        <dbReference type="ARBA" id="ARBA00023170"/>
    </source>
</evidence>
<protein>
    <recommendedName>
        <fullName evidence="11">G-protein coupled receptors family 1 profile domain-containing protein</fullName>
    </recommendedName>
</protein>
<evidence type="ECO:0000256" key="4">
    <source>
        <dbReference type="ARBA" id="ARBA00022989"/>
    </source>
</evidence>
<evidence type="ECO:0000313" key="13">
    <source>
        <dbReference type="Proteomes" id="UP000472266"/>
    </source>
</evidence>
<keyword evidence="3 10" id="KW-0812">Transmembrane</keyword>
<dbReference type="InterPro" id="IPR017452">
    <property type="entry name" value="GPCR_Rhodpsn_7TM"/>
</dbReference>
<dbReference type="Gene3D" id="1.20.1070.10">
    <property type="entry name" value="Rhodopsin 7-helix transmembrane proteins"/>
    <property type="match status" value="1"/>
</dbReference>
<keyword evidence="5" id="KW-0297">G-protein coupled receptor</keyword>
<dbReference type="PANTHER" id="PTHR24248:SF198">
    <property type="entry name" value="HISTAMINE RECEPTOR H4"/>
    <property type="match status" value="1"/>
</dbReference>
<dbReference type="GeneTree" id="ENSGT01140000285027"/>
<evidence type="ECO:0000313" key="12">
    <source>
        <dbReference type="Ensembl" id="ENSSHBP00005001191.1"/>
    </source>
</evidence>
<evidence type="ECO:0000256" key="9">
    <source>
        <dbReference type="SAM" id="MobiDB-lite"/>
    </source>
</evidence>
<dbReference type="PROSITE" id="PS50262">
    <property type="entry name" value="G_PROTEIN_RECEP_F1_2"/>
    <property type="match status" value="1"/>
</dbReference>
<dbReference type="SUPFAM" id="SSF81321">
    <property type="entry name" value="Family A G protein-coupled receptor-like"/>
    <property type="match status" value="1"/>
</dbReference>
<keyword evidence="13" id="KW-1185">Reference proteome</keyword>
<reference evidence="12" key="2">
    <citation type="submission" date="2025-08" db="UniProtKB">
        <authorList>
            <consortium name="Ensembl"/>
        </authorList>
    </citation>
    <scope>IDENTIFICATION</scope>
</reference>
<keyword evidence="4 10" id="KW-1133">Transmembrane helix</keyword>
<dbReference type="InParanoid" id="A0A672TKH7"/>